<proteinExistence type="predicted"/>
<dbReference type="EMBL" id="OX459123">
    <property type="protein sequence ID" value="CAI9108754.1"/>
    <property type="molecule type" value="Genomic_DNA"/>
</dbReference>
<gene>
    <name evidence="1" type="ORF">OLC1_LOCUS16778</name>
</gene>
<sequence length="236" mass="26042">MVASFLQDRAEIWFMALQLTKPPQSWMKPGGGNNVSFQNSYELVCFGGDSPYVKAEHDDMLSIDINNDECGCLKPGDCCIVHDVSVDFEVQSDDEFVHYGDLEKSEAEFWLGNFNYIHVTIYNSVHDSVVLKKVKDDVGGIDIDLTAYAEDNIVPKESLRNEFLSIKGIELLSVVVELGNGIEVQCSASMGFVSTVNVEPSVWVYDPGIGATYLTAVMKGVRGDSFIERESPFTAG</sequence>
<dbReference type="Proteomes" id="UP001161247">
    <property type="component" value="Chromosome 6"/>
</dbReference>
<reference evidence="1" key="1">
    <citation type="submission" date="2023-03" db="EMBL/GenBank/DDBJ databases">
        <authorList>
            <person name="Julca I."/>
        </authorList>
    </citation>
    <scope>NUCLEOTIDE SEQUENCE</scope>
</reference>
<evidence type="ECO:0000313" key="1">
    <source>
        <dbReference type="EMBL" id="CAI9108754.1"/>
    </source>
</evidence>
<name>A0AAV1DM50_OLDCO</name>
<organism evidence="1 2">
    <name type="scientific">Oldenlandia corymbosa var. corymbosa</name>
    <dbReference type="NCBI Taxonomy" id="529605"/>
    <lineage>
        <taxon>Eukaryota</taxon>
        <taxon>Viridiplantae</taxon>
        <taxon>Streptophyta</taxon>
        <taxon>Embryophyta</taxon>
        <taxon>Tracheophyta</taxon>
        <taxon>Spermatophyta</taxon>
        <taxon>Magnoliopsida</taxon>
        <taxon>eudicotyledons</taxon>
        <taxon>Gunneridae</taxon>
        <taxon>Pentapetalae</taxon>
        <taxon>asterids</taxon>
        <taxon>lamiids</taxon>
        <taxon>Gentianales</taxon>
        <taxon>Rubiaceae</taxon>
        <taxon>Rubioideae</taxon>
        <taxon>Spermacoceae</taxon>
        <taxon>Hedyotis-Oldenlandia complex</taxon>
        <taxon>Oldenlandia</taxon>
    </lineage>
</organism>
<accession>A0AAV1DM50</accession>
<dbReference type="AlphaFoldDB" id="A0AAV1DM50"/>
<evidence type="ECO:0000313" key="2">
    <source>
        <dbReference type="Proteomes" id="UP001161247"/>
    </source>
</evidence>
<protein>
    <submittedName>
        <fullName evidence="1">OLC1v1008435C1</fullName>
    </submittedName>
</protein>
<keyword evidence="2" id="KW-1185">Reference proteome</keyword>